<name>A0A1I7X3B8_HETBA</name>
<dbReference type="AlphaFoldDB" id="A0A1I7X3B8"/>
<reference evidence="2" key="1">
    <citation type="submission" date="2016-11" db="UniProtKB">
        <authorList>
            <consortium name="WormBaseParasite"/>
        </authorList>
    </citation>
    <scope>IDENTIFICATION</scope>
</reference>
<protein>
    <submittedName>
        <fullName evidence="2">Uncharacterized protein</fullName>
    </submittedName>
</protein>
<accession>A0A1I7X3B8</accession>
<evidence type="ECO:0000313" key="1">
    <source>
        <dbReference type="Proteomes" id="UP000095283"/>
    </source>
</evidence>
<proteinExistence type="predicted"/>
<evidence type="ECO:0000313" key="2">
    <source>
        <dbReference type="WBParaSite" id="Hba_11910"/>
    </source>
</evidence>
<sequence length="92" mass="10528">MCPVLEINIESDVYVVRLETLPGSLSTKRITYLLTSQLLILVKHLLHRLLRNEISAFFSGECYVLSDFEKVLKDKIRPTVLKRVSSTDCNCT</sequence>
<dbReference type="WBParaSite" id="Hba_11910">
    <property type="protein sequence ID" value="Hba_11910"/>
    <property type="gene ID" value="Hba_11910"/>
</dbReference>
<organism evidence="1 2">
    <name type="scientific">Heterorhabditis bacteriophora</name>
    <name type="common">Entomopathogenic nematode worm</name>
    <dbReference type="NCBI Taxonomy" id="37862"/>
    <lineage>
        <taxon>Eukaryota</taxon>
        <taxon>Metazoa</taxon>
        <taxon>Ecdysozoa</taxon>
        <taxon>Nematoda</taxon>
        <taxon>Chromadorea</taxon>
        <taxon>Rhabditida</taxon>
        <taxon>Rhabditina</taxon>
        <taxon>Rhabditomorpha</taxon>
        <taxon>Strongyloidea</taxon>
        <taxon>Heterorhabditidae</taxon>
        <taxon>Heterorhabditis</taxon>
    </lineage>
</organism>
<dbReference type="Proteomes" id="UP000095283">
    <property type="component" value="Unplaced"/>
</dbReference>
<keyword evidence="1" id="KW-1185">Reference proteome</keyword>